<keyword evidence="4" id="KW-0418">Kinase</keyword>
<evidence type="ECO:0000256" key="6">
    <source>
        <dbReference type="PROSITE-ProRule" id="PRU10141"/>
    </source>
</evidence>
<dbReference type="RefSeq" id="WP_220206955.1">
    <property type="nucleotide sequence ID" value="NZ_BNJK01000001.1"/>
</dbReference>
<proteinExistence type="predicted"/>
<dbReference type="PANTHER" id="PTHR43289:SF6">
    <property type="entry name" value="SERINE_THREONINE-PROTEIN KINASE NEKL-3"/>
    <property type="match status" value="1"/>
</dbReference>
<dbReference type="PROSITE" id="PS50011">
    <property type="entry name" value="PROTEIN_KINASE_DOM"/>
    <property type="match status" value="1"/>
</dbReference>
<feature type="domain" description="Protein kinase" evidence="7">
    <location>
        <begin position="11"/>
        <end position="289"/>
    </location>
</feature>
<dbReference type="PANTHER" id="PTHR43289">
    <property type="entry name" value="MITOGEN-ACTIVATED PROTEIN KINASE KINASE KINASE 20-RELATED"/>
    <property type="match status" value="1"/>
</dbReference>
<evidence type="ECO:0000259" key="7">
    <source>
        <dbReference type="PROSITE" id="PS50011"/>
    </source>
</evidence>
<dbReference type="EMBL" id="BNJK01000001">
    <property type="protein sequence ID" value="GHO96318.1"/>
    <property type="molecule type" value="Genomic_DNA"/>
</dbReference>
<dbReference type="InterPro" id="IPR008271">
    <property type="entry name" value="Ser/Thr_kinase_AS"/>
</dbReference>
<keyword evidence="2" id="KW-0808">Transferase</keyword>
<evidence type="ECO:0000313" key="8">
    <source>
        <dbReference type="EMBL" id="GHO96318.1"/>
    </source>
</evidence>
<dbReference type="PROSITE" id="PS00108">
    <property type="entry name" value="PROTEIN_KINASE_ST"/>
    <property type="match status" value="1"/>
</dbReference>
<keyword evidence="9" id="KW-1185">Reference proteome</keyword>
<evidence type="ECO:0000256" key="2">
    <source>
        <dbReference type="ARBA" id="ARBA00022679"/>
    </source>
</evidence>
<evidence type="ECO:0000256" key="5">
    <source>
        <dbReference type="ARBA" id="ARBA00022840"/>
    </source>
</evidence>
<dbReference type="Pfam" id="PF00069">
    <property type="entry name" value="Pkinase"/>
    <property type="match status" value="1"/>
</dbReference>
<dbReference type="AlphaFoldDB" id="A0A8J3ILW5"/>
<dbReference type="CDD" id="cd14014">
    <property type="entry name" value="STKc_PknB_like"/>
    <property type="match status" value="1"/>
</dbReference>
<gene>
    <name evidence="8" type="ORF">KSF_063660</name>
</gene>
<evidence type="ECO:0000256" key="1">
    <source>
        <dbReference type="ARBA" id="ARBA00012513"/>
    </source>
</evidence>
<feature type="binding site" evidence="6">
    <location>
        <position position="40"/>
    </location>
    <ligand>
        <name>ATP</name>
        <dbReference type="ChEBI" id="CHEBI:30616"/>
    </ligand>
</feature>
<dbReference type="EC" id="2.7.11.1" evidence="1"/>
<evidence type="ECO:0000313" key="9">
    <source>
        <dbReference type="Proteomes" id="UP000597444"/>
    </source>
</evidence>
<protein>
    <recommendedName>
        <fullName evidence="1">non-specific serine/threonine protein kinase</fullName>
        <ecNumber evidence="1">2.7.11.1</ecNumber>
    </recommendedName>
</protein>
<accession>A0A8J3ILW5</accession>
<dbReference type="GO" id="GO:0005524">
    <property type="term" value="F:ATP binding"/>
    <property type="evidence" value="ECO:0007669"/>
    <property type="project" value="UniProtKB-UniRule"/>
</dbReference>
<evidence type="ECO:0000256" key="4">
    <source>
        <dbReference type="ARBA" id="ARBA00022777"/>
    </source>
</evidence>
<keyword evidence="5 6" id="KW-0067">ATP-binding</keyword>
<dbReference type="InterPro" id="IPR000719">
    <property type="entry name" value="Prot_kinase_dom"/>
</dbReference>
<dbReference type="GO" id="GO:0004674">
    <property type="term" value="F:protein serine/threonine kinase activity"/>
    <property type="evidence" value="ECO:0007669"/>
    <property type="project" value="UniProtKB-EC"/>
</dbReference>
<dbReference type="Gene3D" id="1.10.510.10">
    <property type="entry name" value="Transferase(Phosphotransferase) domain 1"/>
    <property type="match status" value="1"/>
</dbReference>
<dbReference type="Gene3D" id="3.30.200.20">
    <property type="entry name" value="Phosphorylase Kinase, domain 1"/>
    <property type="match status" value="1"/>
</dbReference>
<dbReference type="SMART" id="SM00220">
    <property type="entry name" value="S_TKc"/>
    <property type="match status" value="1"/>
</dbReference>
<evidence type="ECO:0000256" key="3">
    <source>
        <dbReference type="ARBA" id="ARBA00022741"/>
    </source>
</evidence>
<name>A0A8J3ILW5_9CHLR</name>
<dbReference type="Gene3D" id="2.60.260.20">
    <property type="entry name" value="Urease metallochaperone UreE, N-terminal domain"/>
    <property type="match status" value="1"/>
</dbReference>
<dbReference type="SUPFAM" id="SSF56112">
    <property type="entry name" value="Protein kinase-like (PK-like)"/>
    <property type="match status" value="1"/>
</dbReference>
<sequence>MALEGKQFSHYRILQLIGRGGMGEVYLAEDTQVRRQVAVKVIRIETTGWNQETGSSAMRLFWREATAIAQLDHPNILPLYDHGEAAIDGLPQAYLIMPYRPEGSLVSWLHKRAQAHQTRQLTLKQVAHIIQQAGRALQYAHDHQFMHLDVKPDNFLIRSRSDADEAPDLLLTDFGIARLSSATSGSSQSVRGTPTYMAPEQCIGHPVFASDQYALAIMAYELLTGKPPFLGTPMQVMFAHMQAQPVAVRKSNPLLPSTVDEVLQRALAKKPEQRYPSVAAFAQAFQEAFQAVDRTTVMRMLPPPPPPGENEYTTLAISTWEARNGGIRVLTLLNGHIINVQIPPGAISGQVLTLPSQSTAGNNLYLKLMVLETPGEVQVDRTPPLSAYQIPPFHQTPTLAYQAPPPSPAFRISSGVMMSILLSLLLLLGGGYLGTFRMLTGQWPWGASASGRTPETTFFPNNLPGSTSVPGGAWQAATSGISQNLTAVAWSGSLFVAVGGTYDTGNGVGDAVSTGVILTSPDGHTWTLQHVANLPYLTDVIWAHSEFVAVGHVTHNSVVFASPDGHTWTNLNAQFASSVDANFSSFTKIIWAGSQFVVLGFFSRIYTSPDGHIWTTRSDGTSGDVGDLTWSGSQFVAVGIGGTILTSPDAITWTPRRTSSSSSLNSVTWANSQFVAVGQAILTSHDGIAWTSQNVSHLFNLTDVIRAGSQFVAVGWGGQILASPDAITWTDQNAGISQSLNNVVWSGSRFVAVGDKGAIFVSS</sequence>
<reference evidence="8" key="1">
    <citation type="submission" date="2020-10" db="EMBL/GenBank/DDBJ databases">
        <title>Taxonomic study of unclassified bacteria belonging to the class Ktedonobacteria.</title>
        <authorList>
            <person name="Yabe S."/>
            <person name="Wang C.M."/>
            <person name="Zheng Y."/>
            <person name="Sakai Y."/>
            <person name="Cavaletti L."/>
            <person name="Monciardini P."/>
            <person name="Donadio S."/>
        </authorList>
    </citation>
    <scope>NUCLEOTIDE SEQUENCE</scope>
    <source>
        <strain evidence="8">ID150040</strain>
    </source>
</reference>
<dbReference type="PROSITE" id="PS00107">
    <property type="entry name" value="PROTEIN_KINASE_ATP"/>
    <property type="match status" value="1"/>
</dbReference>
<dbReference type="InterPro" id="IPR017441">
    <property type="entry name" value="Protein_kinase_ATP_BS"/>
</dbReference>
<organism evidence="8 9">
    <name type="scientific">Reticulibacter mediterranei</name>
    <dbReference type="NCBI Taxonomy" id="2778369"/>
    <lineage>
        <taxon>Bacteria</taxon>
        <taxon>Bacillati</taxon>
        <taxon>Chloroflexota</taxon>
        <taxon>Ktedonobacteria</taxon>
        <taxon>Ktedonobacterales</taxon>
        <taxon>Reticulibacteraceae</taxon>
        <taxon>Reticulibacter</taxon>
    </lineage>
</organism>
<keyword evidence="3 6" id="KW-0547">Nucleotide-binding</keyword>
<dbReference type="InterPro" id="IPR011009">
    <property type="entry name" value="Kinase-like_dom_sf"/>
</dbReference>
<dbReference type="Proteomes" id="UP000597444">
    <property type="component" value="Unassembled WGS sequence"/>
</dbReference>
<comment type="caution">
    <text evidence="8">The sequence shown here is derived from an EMBL/GenBank/DDBJ whole genome shotgun (WGS) entry which is preliminary data.</text>
</comment>